<keyword evidence="3 5" id="KW-0378">Hydrolase</keyword>
<dbReference type="PRINTS" id="PR00723">
    <property type="entry name" value="SUBTILISIN"/>
</dbReference>
<comment type="similarity">
    <text evidence="1 5 6">Belongs to the peptidase S8 family.</text>
</comment>
<keyword evidence="11" id="KW-1185">Reference proteome</keyword>
<dbReference type="InterPro" id="IPR015500">
    <property type="entry name" value="Peptidase_S8_subtilisin-rel"/>
</dbReference>
<keyword evidence="7" id="KW-0732">Signal</keyword>
<dbReference type="PROSITE" id="PS00136">
    <property type="entry name" value="SUBTILASE_ASP"/>
    <property type="match status" value="1"/>
</dbReference>
<dbReference type="InterPro" id="IPR000209">
    <property type="entry name" value="Peptidase_S8/S53_dom"/>
</dbReference>
<feature type="domain" description="Peptidase S8/S53" evidence="8">
    <location>
        <begin position="197"/>
        <end position="510"/>
    </location>
</feature>
<dbReference type="Proteomes" id="UP001486626">
    <property type="component" value="Unassembled WGS sequence"/>
</dbReference>
<evidence type="ECO:0000256" key="7">
    <source>
        <dbReference type="SAM" id="SignalP"/>
    </source>
</evidence>
<dbReference type="Gene3D" id="2.60.120.380">
    <property type="match status" value="1"/>
</dbReference>
<dbReference type="SUPFAM" id="SSF52743">
    <property type="entry name" value="Subtilisin-like"/>
    <property type="match status" value="1"/>
</dbReference>
<evidence type="ECO:0000256" key="2">
    <source>
        <dbReference type="ARBA" id="ARBA00022670"/>
    </source>
</evidence>
<feature type="active site" description="Charge relay system" evidence="5">
    <location>
        <position position="275"/>
    </location>
</feature>
<gene>
    <name evidence="10" type="ORF">PIQ37_17585</name>
</gene>
<dbReference type="InterPro" id="IPR050131">
    <property type="entry name" value="Peptidase_S8_subtilisin-like"/>
</dbReference>
<dbReference type="Gene3D" id="3.40.50.200">
    <property type="entry name" value="Peptidase S8/S53 domain"/>
    <property type="match status" value="1"/>
</dbReference>
<dbReference type="InterPro" id="IPR023827">
    <property type="entry name" value="Peptidase_S8_Asp-AS"/>
</dbReference>
<evidence type="ECO:0000256" key="5">
    <source>
        <dbReference type="PROSITE-ProRule" id="PRU01240"/>
    </source>
</evidence>
<reference evidence="10 11" key="1">
    <citation type="journal article" date="2024" name="FEMS Microbiol. Lett.">
        <title>Xanthomonas protegens sp. nov., a novel rice seed-associated bacterium, provides in vivo protection against X. oryzae pv. oryzae, the bacterial leaf blight pathogen.</title>
        <authorList>
            <person name="Rana R."/>
            <person name="Sharma A."/>
            <person name="Madhavan V.N."/>
            <person name="Korpole S."/>
            <person name="Sonti R.V."/>
            <person name="Patel H.K."/>
            <person name="Patil P.B."/>
        </authorList>
    </citation>
    <scope>NUCLEOTIDE SEQUENCE [LARGE SCALE GENOMIC DNA]</scope>
    <source>
        <strain evidence="10 11">PPL118</strain>
    </source>
</reference>
<dbReference type="PANTHER" id="PTHR43806:SF11">
    <property type="entry name" value="CEREVISIN-RELATED"/>
    <property type="match status" value="1"/>
</dbReference>
<keyword evidence="2 5" id="KW-0645">Protease</keyword>
<dbReference type="Pfam" id="PF04151">
    <property type="entry name" value="PPC"/>
    <property type="match status" value="1"/>
</dbReference>
<evidence type="ECO:0000256" key="1">
    <source>
        <dbReference type="ARBA" id="ARBA00011073"/>
    </source>
</evidence>
<feature type="chain" id="PRO_5047300030" evidence="7">
    <location>
        <begin position="24"/>
        <end position="644"/>
    </location>
</feature>
<evidence type="ECO:0000256" key="3">
    <source>
        <dbReference type="ARBA" id="ARBA00022801"/>
    </source>
</evidence>
<protein>
    <submittedName>
        <fullName evidence="10">S8 family serine peptidase</fullName>
    </submittedName>
</protein>
<dbReference type="PROSITE" id="PS51892">
    <property type="entry name" value="SUBTILASE"/>
    <property type="match status" value="1"/>
</dbReference>
<evidence type="ECO:0000313" key="10">
    <source>
        <dbReference type="EMBL" id="MEL4893239.1"/>
    </source>
</evidence>
<evidence type="ECO:0000259" key="9">
    <source>
        <dbReference type="Pfam" id="PF04151"/>
    </source>
</evidence>
<name>A0ABU9LEL8_9XANT</name>
<feature type="active site" description="Charge relay system" evidence="5">
    <location>
        <position position="206"/>
    </location>
</feature>
<proteinExistence type="inferred from homology"/>
<dbReference type="InterPro" id="IPR007280">
    <property type="entry name" value="Peptidase_C_arc/bac"/>
</dbReference>
<evidence type="ECO:0000313" key="11">
    <source>
        <dbReference type="Proteomes" id="UP001486626"/>
    </source>
</evidence>
<evidence type="ECO:0000256" key="4">
    <source>
        <dbReference type="ARBA" id="ARBA00022825"/>
    </source>
</evidence>
<keyword evidence="4 5" id="KW-0720">Serine protease</keyword>
<organism evidence="10 11">
    <name type="scientific">Xanthomonas protegens</name>
    <dbReference type="NCBI Taxonomy" id="3380705"/>
    <lineage>
        <taxon>Bacteria</taxon>
        <taxon>Pseudomonadati</taxon>
        <taxon>Pseudomonadota</taxon>
        <taxon>Gammaproteobacteria</taxon>
        <taxon>Lysobacterales</taxon>
        <taxon>Lysobacteraceae</taxon>
        <taxon>Xanthomonas</taxon>
    </lineage>
</organism>
<evidence type="ECO:0000259" key="8">
    <source>
        <dbReference type="Pfam" id="PF00082"/>
    </source>
</evidence>
<dbReference type="InterPro" id="IPR023828">
    <property type="entry name" value="Peptidase_S8_Ser-AS"/>
</dbReference>
<accession>A0ABU9LEL8</accession>
<dbReference type="InterPro" id="IPR036852">
    <property type="entry name" value="Peptidase_S8/S53_dom_sf"/>
</dbReference>
<dbReference type="PANTHER" id="PTHR43806">
    <property type="entry name" value="PEPTIDASE S8"/>
    <property type="match status" value="1"/>
</dbReference>
<feature type="domain" description="Peptidase C-terminal archaeal/bacterial" evidence="9">
    <location>
        <begin position="559"/>
        <end position="628"/>
    </location>
</feature>
<feature type="signal peptide" evidence="7">
    <location>
        <begin position="1"/>
        <end position="23"/>
    </location>
</feature>
<comment type="caution">
    <text evidence="10">The sequence shown here is derived from an EMBL/GenBank/DDBJ whole genome shotgun (WGS) entry which is preliminary data.</text>
</comment>
<dbReference type="EMBL" id="JAQJCQ010000017">
    <property type="protein sequence ID" value="MEL4893239.1"/>
    <property type="molecule type" value="Genomic_DNA"/>
</dbReference>
<dbReference type="PROSITE" id="PS00138">
    <property type="entry name" value="SUBTILASE_SER"/>
    <property type="match status" value="1"/>
</dbReference>
<sequence>MFPRKHVLPLTLAALLLGPDAIADELLSKLPASIPAAAPQARFNQFIVRYQDGTVARNRADVERQATRALAAAQAPAAKSAVSASPSARYLRALGRNAVVLRTSRGLSQADAQALMTQLAADPNVVYVEPDLMLHAFKPVQRADVDPPVVTDDPRSVSLQWDHAAPDGTLTTVGSDTNAYANYGGANVARAWNLADGNGITVAVLDTGITAHPDLDTSLGDAGYDFISDKFISGRSSDGRAAGGWDLGDWTTGDEYLYDNGGCVDASQQEPSSWHGTHVSGIIAEMANNGIGLAGVAYKAKVLPVRVLGHCGGSTSDITDAITWASGGSVAGIPVNTHPAQVINLSLGGGGACDANSALGQAISGAIARGTVVVVAAGNSNVDVANISPASCPGVIAVAATGITSTRAYYSDYGKGVAIAAPGGGVHPNDGAFGDTISAGVIWSTLNRGTTVPLADTGYAGYAGTSQATPHVAATVAMMLSARQEAQLSVPTPVQIRRLLSSTAAPLAVTPDKPIGAGLLDTYAAVRAALTTPDLSNPEVALTRGVPLNSQSGFVGETFLYTLSVPAGARNLTLRTYGGSGDVALYVKAGSAPAVDGTDATYRSTKAGNNESVTLTRPAAQTYYMRVVGAGNFADLTVLGTYTQ</sequence>
<dbReference type="RefSeq" id="WP_342074438.1">
    <property type="nucleotide sequence ID" value="NZ_JAQJCQ010000017.1"/>
</dbReference>
<feature type="active site" description="Charge relay system" evidence="5">
    <location>
        <position position="466"/>
    </location>
</feature>
<dbReference type="Pfam" id="PF00082">
    <property type="entry name" value="Peptidase_S8"/>
    <property type="match status" value="1"/>
</dbReference>
<evidence type="ECO:0000256" key="6">
    <source>
        <dbReference type="RuleBase" id="RU003355"/>
    </source>
</evidence>